<gene>
    <name evidence="1" type="ORF">BST28_21825</name>
</gene>
<dbReference type="Proteomes" id="UP000192713">
    <property type="component" value="Unassembled WGS sequence"/>
</dbReference>
<dbReference type="RefSeq" id="WP_080575598.1">
    <property type="nucleotide sequence ID" value="NZ_MVHU01000057.1"/>
</dbReference>
<evidence type="ECO:0000313" key="2">
    <source>
        <dbReference type="Proteomes" id="UP000192713"/>
    </source>
</evidence>
<reference evidence="1 2" key="1">
    <citation type="submission" date="2017-02" db="EMBL/GenBank/DDBJ databases">
        <title>The new phylogeny of genus Mycobacterium.</title>
        <authorList>
            <person name="Tortoli E."/>
            <person name="Trovato A."/>
            <person name="Cirillo D.M."/>
        </authorList>
    </citation>
    <scope>NUCLEOTIDE SEQUENCE [LARGE SCALE GENOMIC DNA]</scope>
    <source>
        <strain evidence="1 2">DSM 45093</strain>
    </source>
</reference>
<comment type="caution">
    <text evidence="1">The sequence shown here is derived from an EMBL/GenBank/DDBJ whole genome shotgun (WGS) entry which is preliminary data.</text>
</comment>
<organism evidence="1 2">
    <name type="scientific">Mycolicibacter kumamotonensis</name>
    <dbReference type="NCBI Taxonomy" id="354243"/>
    <lineage>
        <taxon>Bacteria</taxon>
        <taxon>Bacillati</taxon>
        <taxon>Actinomycetota</taxon>
        <taxon>Actinomycetes</taxon>
        <taxon>Mycobacteriales</taxon>
        <taxon>Mycobacteriaceae</taxon>
        <taxon>Mycolicibacter</taxon>
    </lineage>
</organism>
<evidence type="ECO:0000313" key="1">
    <source>
        <dbReference type="EMBL" id="ORA75512.1"/>
    </source>
</evidence>
<dbReference type="EMBL" id="MVHU01000057">
    <property type="protein sequence ID" value="ORA75512.1"/>
    <property type="molecule type" value="Genomic_DNA"/>
</dbReference>
<protein>
    <submittedName>
        <fullName evidence="1">Uncharacterized protein</fullName>
    </submittedName>
</protein>
<name>A0A1X0DTI0_9MYCO</name>
<sequence>MKALLEFYLRYLDFIYLNPAYRITNSTTSGSAHINASLTLTGPVLSWHIANDRGQILLDVAPSKSASSPENWFRVPIVRQYLDDYDETNVVSPAETVAWIRDNERRIEDLFVDSSIAHSCTALAALEDANALKYWGPPR</sequence>
<accession>A0A1X0DTI0</accession>
<dbReference type="AlphaFoldDB" id="A0A1X0DTI0"/>
<proteinExistence type="predicted"/>